<dbReference type="PANTHER" id="PTHR43471:SF13">
    <property type="entry name" value="ABC-2 TYPE TRANSPORT SYSTEM PERMEASE PROTEIN"/>
    <property type="match status" value="1"/>
</dbReference>
<dbReference type="PANTHER" id="PTHR43471">
    <property type="entry name" value="ABC TRANSPORTER PERMEASE"/>
    <property type="match status" value="1"/>
</dbReference>
<name>A0A0X3BN13_9EURY</name>
<feature type="transmembrane region" description="Helical" evidence="1">
    <location>
        <begin position="23"/>
        <end position="42"/>
    </location>
</feature>
<keyword evidence="1" id="KW-0812">Transmembrane</keyword>
<dbReference type="EMBL" id="LT158599">
    <property type="protein sequence ID" value="CVK33279.1"/>
    <property type="molecule type" value="Genomic_DNA"/>
</dbReference>
<accession>A0A0X3BN13</accession>
<feature type="transmembrane region" description="Helical" evidence="1">
    <location>
        <begin position="203"/>
        <end position="225"/>
    </location>
</feature>
<gene>
    <name evidence="2" type="ORF">MMAB1_2066</name>
</gene>
<dbReference type="AlphaFoldDB" id="A0A0X3BN13"/>
<keyword evidence="1" id="KW-0472">Membrane</keyword>
<feature type="transmembrane region" description="Helical" evidence="1">
    <location>
        <begin position="81"/>
        <end position="108"/>
    </location>
</feature>
<dbReference type="GeneID" id="27137791"/>
<evidence type="ECO:0000256" key="1">
    <source>
        <dbReference type="SAM" id="Phobius"/>
    </source>
</evidence>
<feature type="transmembrane region" description="Helical" evidence="1">
    <location>
        <begin position="169"/>
        <end position="196"/>
    </location>
</feature>
<proteinExistence type="predicted"/>
<sequence>MTAERSLIVAAKEFSDLFTSRRFLLIFALYLIIAIIGMAQGIERYDDALASYNKAMQAADEYRDLQELGAWWLEMPGKPTILYVFSSMTGTTMTLGALLAIAAGFDLVTREKETRSLKTLLAHPVYRDEVIVGKALGGAAALGVVVGLALALITAVLLVLSIVPTAGEVVAIGVIGFASLLYLLAFFALALALSVVTKESGHAVIYGLALFFAIAFLLPTFGTVLGDAVAGDPPQRPEMPVTVDGRPVDEAVWMAYEEECRQHTREMEEYRGRRQVVTDTVNLFSPITSYYAVVWPVADPSGMPPEDAAGQIWRGVAALVVFSSVFFAVAYGKFMRMDIR</sequence>
<evidence type="ECO:0000313" key="2">
    <source>
        <dbReference type="EMBL" id="CVK33279.1"/>
    </source>
</evidence>
<dbReference type="KEGG" id="mema:MMAB1_2066"/>
<protein>
    <submittedName>
        <fullName evidence="2">ABC-2 type transport system permease protein</fullName>
    </submittedName>
</protein>
<dbReference type="OrthoDB" id="107703at2157"/>
<dbReference type="GO" id="GO:0140359">
    <property type="term" value="F:ABC-type transporter activity"/>
    <property type="evidence" value="ECO:0007669"/>
    <property type="project" value="InterPro"/>
</dbReference>
<feature type="transmembrane region" description="Helical" evidence="1">
    <location>
        <begin position="136"/>
        <end position="163"/>
    </location>
</feature>
<dbReference type="Proteomes" id="UP000069850">
    <property type="component" value="Chromosome 1"/>
</dbReference>
<keyword evidence="1" id="KW-1133">Transmembrane helix</keyword>
<organism evidence="2 3">
    <name type="scientific">Methanoculleus bourgensis</name>
    <dbReference type="NCBI Taxonomy" id="83986"/>
    <lineage>
        <taxon>Archaea</taxon>
        <taxon>Methanobacteriati</taxon>
        <taxon>Methanobacteriota</taxon>
        <taxon>Stenosarchaea group</taxon>
        <taxon>Methanomicrobia</taxon>
        <taxon>Methanomicrobiales</taxon>
        <taxon>Methanomicrobiaceae</taxon>
        <taxon>Methanoculleus</taxon>
    </lineage>
</organism>
<reference evidence="2 3" key="1">
    <citation type="submission" date="2016-01" db="EMBL/GenBank/DDBJ databases">
        <authorList>
            <person name="Manzoor S."/>
        </authorList>
    </citation>
    <scope>NUCLEOTIDE SEQUENCE [LARGE SCALE GENOMIC DNA]</scope>
    <source>
        <strain evidence="2">Methanoculleus sp MAB1</strain>
    </source>
</reference>
<dbReference type="Pfam" id="PF12679">
    <property type="entry name" value="ABC2_membrane_2"/>
    <property type="match status" value="1"/>
</dbReference>
<dbReference type="GO" id="GO:0005886">
    <property type="term" value="C:plasma membrane"/>
    <property type="evidence" value="ECO:0007669"/>
    <property type="project" value="UniProtKB-SubCell"/>
</dbReference>
<dbReference type="RefSeq" id="WP_062264174.1">
    <property type="nucleotide sequence ID" value="NZ_LT158599.1"/>
</dbReference>
<feature type="transmembrane region" description="Helical" evidence="1">
    <location>
        <begin position="312"/>
        <end position="332"/>
    </location>
</feature>
<evidence type="ECO:0000313" key="3">
    <source>
        <dbReference type="Proteomes" id="UP000069850"/>
    </source>
</evidence>